<dbReference type="Gene3D" id="1.10.10.60">
    <property type="entry name" value="Homeodomain-like"/>
    <property type="match status" value="2"/>
</dbReference>
<dbReference type="PANTHER" id="PTHR45614:SF253">
    <property type="entry name" value="CHROMOSOME UNDETERMINED SCAFFOLD_38, WHOLE GENOME SHOTGUN SEQUENCE"/>
    <property type="match status" value="1"/>
</dbReference>
<dbReference type="SUPFAM" id="SSF46689">
    <property type="entry name" value="Homeodomain-like"/>
    <property type="match status" value="1"/>
</dbReference>
<reference evidence="7" key="1">
    <citation type="submission" date="2016-10" db="EMBL/GenBank/DDBJ databases">
        <authorList>
            <person name="Benchimol M."/>
            <person name="Almeida L.G."/>
            <person name="Vasconcelos A.T."/>
            <person name="Perreira-Neves A."/>
            <person name="Rosa I.A."/>
            <person name="Tasca T."/>
            <person name="Bogo M.R."/>
            <person name="de Souza W."/>
        </authorList>
    </citation>
    <scope>NUCLEOTIDE SEQUENCE [LARGE SCALE GENOMIC DNA]</scope>
    <source>
        <strain evidence="7">K</strain>
    </source>
</reference>
<dbReference type="AlphaFoldDB" id="A0A1J4JYG7"/>
<feature type="compositionally biased region" description="Polar residues" evidence="3">
    <location>
        <begin position="240"/>
        <end position="251"/>
    </location>
</feature>
<feature type="domain" description="Myb-like" evidence="4">
    <location>
        <begin position="72"/>
        <end position="116"/>
    </location>
</feature>
<dbReference type="PROSITE" id="PS50090">
    <property type="entry name" value="MYB_LIKE"/>
    <property type="match status" value="2"/>
</dbReference>
<feature type="domain" description="SANT" evidence="5">
    <location>
        <begin position="17"/>
        <end position="69"/>
    </location>
</feature>
<dbReference type="InterPro" id="IPR017884">
    <property type="entry name" value="SANT_dom"/>
</dbReference>
<evidence type="ECO:0000259" key="5">
    <source>
        <dbReference type="PROSITE" id="PS51293"/>
    </source>
</evidence>
<feature type="domain" description="Myb-like" evidence="4">
    <location>
        <begin position="14"/>
        <end position="65"/>
    </location>
</feature>
<dbReference type="OrthoDB" id="2135798at2759"/>
<proteinExistence type="predicted"/>
<dbReference type="Pfam" id="PF00249">
    <property type="entry name" value="Myb_DNA-binding"/>
    <property type="match status" value="2"/>
</dbReference>
<feature type="compositionally biased region" description="Low complexity" evidence="3">
    <location>
        <begin position="256"/>
        <end position="265"/>
    </location>
</feature>
<evidence type="ECO:0000313" key="7">
    <source>
        <dbReference type="EMBL" id="OHT03738.1"/>
    </source>
</evidence>
<dbReference type="Proteomes" id="UP000179807">
    <property type="component" value="Unassembled WGS sequence"/>
</dbReference>
<organism evidence="7 8">
    <name type="scientific">Tritrichomonas foetus</name>
    <dbReference type="NCBI Taxonomy" id="1144522"/>
    <lineage>
        <taxon>Eukaryota</taxon>
        <taxon>Metamonada</taxon>
        <taxon>Parabasalia</taxon>
        <taxon>Tritrichomonadida</taxon>
        <taxon>Tritrichomonadidae</taxon>
        <taxon>Tritrichomonas</taxon>
    </lineage>
</organism>
<evidence type="ECO:0008006" key="9">
    <source>
        <dbReference type="Google" id="ProtNLM"/>
    </source>
</evidence>
<dbReference type="EMBL" id="MLAK01000816">
    <property type="protein sequence ID" value="OHT03738.1"/>
    <property type="molecule type" value="Genomic_DNA"/>
</dbReference>
<accession>A0A1J4JYG7</accession>
<dbReference type="GO" id="GO:0000978">
    <property type="term" value="F:RNA polymerase II cis-regulatory region sequence-specific DNA binding"/>
    <property type="evidence" value="ECO:0007669"/>
    <property type="project" value="TreeGrafter"/>
</dbReference>
<evidence type="ECO:0000259" key="4">
    <source>
        <dbReference type="PROSITE" id="PS50090"/>
    </source>
</evidence>
<dbReference type="GeneID" id="94827877"/>
<sequence length="304" mass="35320">MNWDIPPLKNPRKHVSLIRKKFTSEEDETLRRLVQEYGAKKWDQIAQMMPGRTGRQCRDRYRNYLIPGFFNGQWSQDEDQLLHEKFNQMGPQWARMMQYFPGRSANSLKNRWNYFVCRIAKNDGQDNESDQNTTETNQNEVELETSKMKDNENDQANQIHENDDKKSVNIETPNYQHAGENCRNAGENYQHVGENYRNAGENYQHVGENYRNAGENCRNVGENCRNVGENCRSISEAHTSGVENENANSDMQIPENLSNHGNNNNPHHHINVTYPHHDVRIIYGVNAGTQTNESDLIEHARSNL</sequence>
<dbReference type="PROSITE" id="PS51294">
    <property type="entry name" value="HTH_MYB"/>
    <property type="match status" value="2"/>
</dbReference>
<dbReference type="InterPro" id="IPR050560">
    <property type="entry name" value="MYB_TF"/>
</dbReference>
<comment type="caution">
    <text evidence="7">The sequence shown here is derived from an EMBL/GenBank/DDBJ whole genome shotgun (WGS) entry which is preliminary data.</text>
</comment>
<feature type="compositionally biased region" description="Polar residues" evidence="3">
    <location>
        <begin position="130"/>
        <end position="140"/>
    </location>
</feature>
<dbReference type="VEuPathDB" id="TrichDB:TRFO_06576"/>
<dbReference type="PROSITE" id="PS51293">
    <property type="entry name" value="SANT"/>
    <property type="match status" value="1"/>
</dbReference>
<dbReference type="SMART" id="SM00717">
    <property type="entry name" value="SANT"/>
    <property type="match status" value="2"/>
</dbReference>
<keyword evidence="1" id="KW-0677">Repeat</keyword>
<dbReference type="FunFam" id="1.10.10.60:FF:000010">
    <property type="entry name" value="Transcriptional activator Myb isoform A"/>
    <property type="match status" value="1"/>
</dbReference>
<dbReference type="InterPro" id="IPR009057">
    <property type="entry name" value="Homeodomain-like_sf"/>
</dbReference>
<evidence type="ECO:0000256" key="3">
    <source>
        <dbReference type="SAM" id="MobiDB-lite"/>
    </source>
</evidence>
<name>A0A1J4JYG7_9EUKA</name>
<feature type="region of interest" description="Disordered" evidence="3">
    <location>
        <begin position="123"/>
        <end position="165"/>
    </location>
</feature>
<dbReference type="InterPro" id="IPR017930">
    <property type="entry name" value="Myb_dom"/>
</dbReference>
<evidence type="ECO:0000256" key="1">
    <source>
        <dbReference type="ARBA" id="ARBA00022737"/>
    </source>
</evidence>
<feature type="domain" description="HTH myb-type" evidence="6">
    <location>
        <begin position="14"/>
        <end position="69"/>
    </location>
</feature>
<evidence type="ECO:0000256" key="2">
    <source>
        <dbReference type="ARBA" id="ARBA00023125"/>
    </source>
</evidence>
<dbReference type="PANTHER" id="PTHR45614">
    <property type="entry name" value="MYB PROTEIN-RELATED"/>
    <property type="match status" value="1"/>
</dbReference>
<feature type="region of interest" description="Disordered" evidence="3">
    <location>
        <begin position="240"/>
        <end position="267"/>
    </location>
</feature>
<dbReference type="InterPro" id="IPR001005">
    <property type="entry name" value="SANT/Myb"/>
</dbReference>
<dbReference type="GO" id="GO:0005634">
    <property type="term" value="C:nucleus"/>
    <property type="evidence" value="ECO:0007669"/>
    <property type="project" value="TreeGrafter"/>
</dbReference>
<keyword evidence="2" id="KW-0238">DNA-binding</keyword>
<evidence type="ECO:0000313" key="8">
    <source>
        <dbReference type="Proteomes" id="UP000179807"/>
    </source>
</evidence>
<dbReference type="CDD" id="cd00167">
    <property type="entry name" value="SANT"/>
    <property type="match status" value="2"/>
</dbReference>
<evidence type="ECO:0000259" key="6">
    <source>
        <dbReference type="PROSITE" id="PS51294"/>
    </source>
</evidence>
<feature type="domain" description="HTH myb-type" evidence="6">
    <location>
        <begin position="72"/>
        <end position="120"/>
    </location>
</feature>
<gene>
    <name evidence="7" type="ORF">TRFO_06576</name>
</gene>
<dbReference type="RefSeq" id="XP_068356874.1">
    <property type="nucleotide sequence ID" value="XM_068493173.1"/>
</dbReference>
<keyword evidence="8" id="KW-1185">Reference proteome</keyword>
<protein>
    <recommendedName>
        <fullName evidence="9">Myb-like DNA-binding domain containing protein</fullName>
    </recommendedName>
</protein>
<dbReference type="GO" id="GO:0000981">
    <property type="term" value="F:DNA-binding transcription factor activity, RNA polymerase II-specific"/>
    <property type="evidence" value="ECO:0007669"/>
    <property type="project" value="TreeGrafter"/>
</dbReference>